<organism evidence="2 3">
    <name type="scientific">Streptomyces venezuelae</name>
    <dbReference type="NCBI Taxonomy" id="54571"/>
    <lineage>
        <taxon>Bacteria</taxon>
        <taxon>Bacillati</taxon>
        <taxon>Actinomycetota</taxon>
        <taxon>Actinomycetes</taxon>
        <taxon>Kitasatosporales</taxon>
        <taxon>Streptomycetaceae</taxon>
        <taxon>Streptomyces</taxon>
    </lineage>
</organism>
<dbReference type="EMBL" id="CP029191">
    <property type="protein sequence ID" value="QES39742.1"/>
    <property type="molecule type" value="Genomic_DNA"/>
</dbReference>
<dbReference type="InterPro" id="IPR011043">
    <property type="entry name" value="Gal_Oxase/kelch_b-propeller"/>
</dbReference>
<gene>
    <name evidence="2" type="ORF">DEJ49_01035</name>
</gene>
<reference evidence="2 3" key="1">
    <citation type="submission" date="2018-05" db="EMBL/GenBank/DDBJ databases">
        <title>Streptomyces venezuelae.</title>
        <authorList>
            <person name="Kim W."/>
            <person name="Lee N."/>
            <person name="Cho B.-K."/>
        </authorList>
    </citation>
    <scope>NUCLEOTIDE SEQUENCE [LARGE SCALE GENOMIC DNA]</scope>
    <source>
        <strain evidence="2 3">ATCC 14585</strain>
    </source>
</reference>
<name>A0A5P2CAQ1_STRVZ</name>
<evidence type="ECO:0008006" key="4">
    <source>
        <dbReference type="Google" id="ProtNLM"/>
    </source>
</evidence>
<feature type="signal peptide" evidence="1">
    <location>
        <begin position="1"/>
        <end position="36"/>
    </location>
</feature>
<dbReference type="AlphaFoldDB" id="A0A5P2CAQ1"/>
<protein>
    <recommendedName>
        <fullName evidence="4">Secreted protein</fullName>
    </recommendedName>
</protein>
<evidence type="ECO:0000313" key="2">
    <source>
        <dbReference type="EMBL" id="QES39742.1"/>
    </source>
</evidence>
<sequence length="378" mass="40868">MNGLRTLRTLRTVGFCLVIACAAVVSPAAVVSSAAAAEPGTTAGPGTAAHADWSALPVPPAAAPPAVSDLAARGPDEVWATGSEQAADGQRPMLYRWDGTAWRRDTTFPGAEEPGRLGKVRFVGEETWIFRTRDGAGEILRRSAEGTWSTVPLPQTLWAYQDFVAVPGAAWVVGEDSTGLKVLHYDGSRWTLQPTPDGVLYLMGITARTATDAWAWADTSTGAGTVVLHWDGTQWRDAEVPLPTNSNVHTMLLELAGRMTIVGSQYTDSVGRTYLMTWNGRDWRTTYPALGDTDASGMVRGPDRALWLPVRSDRAFQSKYARLDGRRITYSYGPERTNAILVKPRALATVGDSLLSFGTVEIYGSKPNLMSERLGGRR</sequence>
<dbReference type="Proteomes" id="UP000324015">
    <property type="component" value="Chromosome"/>
</dbReference>
<keyword evidence="1" id="KW-0732">Signal</keyword>
<accession>A0A5P2CAQ1</accession>
<evidence type="ECO:0000313" key="3">
    <source>
        <dbReference type="Proteomes" id="UP000324015"/>
    </source>
</evidence>
<dbReference type="SUPFAM" id="SSF50965">
    <property type="entry name" value="Galactose oxidase, central domain"/>
    <property type="match status" value="1"/>
</dbReference>
<evidence type="ECO:0000256" key="1">
    <source>
        <dbReference type="SAM" id="SignalP"/>
    </source>
</evidence>
<proteinExistence type="predicted"/>
<feature type="chain" id="PRO_5024944437" description="Secreted protein" evidence="1">
    <location>
        <begin position="37"/>
        <end position="378"/>
    </location>
</feature>